<gene>
    <name evidence="3" type="ORF">Esi_0046_0011</name>
</gene>
<dbReference type="OrthoDB" id="10259680at2759"/>
<evidence type="ECO:0000256" key="2">
    <source>
        <dbReference type="SAM" id="Phobius"/>
    </source>
</evidence>
<keyword evidence="2" id="KW-0812">Transmembrane</keyword>
<protein>
    <recommendedName>
        <fullName evidence="5">DUF1294 domain-containing protein</fullName>
    </recommendedName>
</protein>
<keyword evidence="4" id="KW-1185">Reference proteome</keyword>
<reference evidence="3 4" key="1">
    <citation type="journal article" date="2010" name="Nature">
        <title>The Ectocarpus genome and the independent evolution of multicellularity in brown algae.</title>
        <authorList>
            <person name="Cock J.M."/>
            <person name="Sterck L."/>
            <person name="Rouze P."/>
            <person name="Scornet D."/>
            <person name="Allen A.E."/>
            <person name="Amoutzias G."/>
            <person name="Anthouard V."/>
            <person name="Artiguenave F."/>
            <person name="Aury J.M."/>
            <person name="Badger J.H."/>
            <person name="Beszteri B."/>
            <person name="Billiau K."/>
            <person name="Bonnet E."/>
            <person name="Bothwell J.H."/>
            <person name="Bowler C."/>
            <person name="Boyen C."/>
            <person name="Brownlee C."/>
            <person name="Carrano C.J."/>
            <person name="Charrier B."/>
            <person name="Cho G.Y."/>
            <person name="Coelho S.M."/>
            <person name="Collen J."/>
            <person name="Corre E."/>
            <person name="Da Silva C."/>
            <person name="Delage L."/>
            <person name="Delaroque N."/>
            <person name="Dittami S.M."/>
            <person name="Doulbeau S."/>
            <person name="Elias M."/>
            <person name="Farnham G."/>
            <person name="Gachon C.M."/>
            <person name="Gschloessl B."/>
            <person name="Heesch S."/>
            <person name="Jabbari K."/>
            <person name="Jubin C."/>
            <person name="Kawai H."/>
            <person name="Kimura K."/>
            <person name="Kloareg B."/>
            <person name="Kupper F.C."/>
            <person name="Lang D."/>
            <person name="Le Bail A."/>
            <person name="Leblanc C."/>
            <person name="Lerouge P."/>
            <person name="Lohr M."/>
            <person name="Lopez P.J."/>
            <person name="Martens C."/>
            <person name="Maumus F."/>
            <person name="Michel G."/>
            <person name="Miranda-Saavedra D."/>
            <person name="Morales J."/>
            <person name="Moreau H."/>
            <person name="Motomura T."/>
            <person name="Nagasato C."/>
            <person name="Napoli C.A."/>
            <person name="Nelson D.R."/>
            <person name="Nyvall-Collen P."/>
            <person name="Peters A.F."/>
            <person name="Pommier C."/>
            <person name="Potin P."/>
            <person name="Poulain J."/>
            <person name="Quesneville H."/>
            <person name="Read B."/>
            <person name="Rensing S.A."/>
            <person name="Ritter A."/>
            <person name="Rousvoal S."/>
            <person name="Samanta M."/>
            <person name="Samson G."/>
            <person name="Schroeder D.C."/>
            <person name="Segurens B."/>
            <person name="Strittmatter M."/>
            <person name="Tonon T."/>
            <person name="Tregear J.W."/>
            <person name="Valentin K."/>
            <person name="von Dassow P."/>
            <person name="Yamagishi T."/>
            <person name="Van de Peer Y."/>
            <person name="Wincker P."/>
        </authorList>
    </citation>
    <scope>NUCLEOTIDE SEQUENCE [LARGE SCALE GENOMIC DNA]</scope>
    <source>
        <strain evidence="4">Ec32 / CCAP1310/4</strain>
    </source>
</reference>
<evidence type="ECO:0000313" key="3">
    <source>
        <dbReference type="EMBL" id="CBJ48656.1"/>
    </source>
</evidence>
<dbReference type="EMBL" id="FN648663">
    <property type="protein sequence ID" value="CBJ48656.1"/>
    <property type="molecule type" value="Genomic_DNA"/>
</dbReference>
<dbReference type="Pfam" id="PF06961">
    <property type="entry name" value="DUF1294"/>
    <property type="match status" value="1"/>
</dbReference>
<dbReference type="AlphaFoldDB" id="D7G1T0"/>
<evidence type="ECO:0008006" key="5">
    <source>
        <dbReference type="Google" id="ProtNLM"/>
    </source>
</evidence>
<evidence type="ECO:0000256" key="1">
    <source>
        <dbReference type="SAM" id="MobiDB-lite"/>
    </source>
</evidence>
<accession>D7G1T0</accession>
<dbReference type="InParanoid" id="D7G1T0"/>
<keyword evidence="2" id="KW-0472">Membrane</keyword>
<feature type="transmembrane region" description="Helical" evidence="2">
    <location>
        <begin position="67"/>
        <end position="88"/>
    </location>
</feature>
<organism evidence="3 4">
    <name type="scientific">Ectocarpus siliculosus</name>
    <name type="common">Brown alga</name>
    <name type="synonym">Conferva siliculosa</name>
    <dbReference type="NCBI Taxonomy" id="2880"/>
    <lineage>
        <taxon>Eukaryota</taxon>
        <taxon>Sar</taxon>
        <taxon>Stramenopiles</taxon>
        <taxon>Ochrophyta</taxon>
        <taxon>PX clade</taxon>
        <taxon>Phaeophyceae</taxon>
        <taxon>Ectocarpales</taxon>
        <taxon>Ectocarpaceae</taxon>
        <taxon>Ectocarpus</taxon>
    </lineage>
</organism>
<dbReference type="Proteomes" id="UP000002630">
    <property type="component" value="Linkage Group LG18"/>
</dbReference>
<dbReference type="EMBL" id="FN649743">
    <property type="protein sequence ID" value="CBJ48656.1"/>
    <property type="molecule type" value="Genomic_DNA"/>
</dbReference>
<feature type="region of interest" description="Disordered" evidence="1">
    <location>
        <begin position="120"/>
        <end position="157"/>
    </location>
</feature>
<name>D7G1T0_ECTSI</name>
<keyword evidence="2" id="KW-1133">Transmembrane helix</keyword>
<dbReference type="InterPro" id="IPR010718">
    <property type="entry name" value="DUF1294"/>
</dbReference>
<evidence type="ECO:0000313" key="4">
    <source>
        <dbReference type="Proteomes" id="UP000002630"/>
    </source>
</evidence>
<proteinExistence type="predicted"/>
<feature type="transmembrane region" description="Helical" evidence="2">
    <location>
        <begin position="94"/>
        <end position="111"/>
    </location>
</feature>
<sequence>MILAAYFVGANALSFAMLAEDKASSKGWIPFLGRIPEALLHQVELVGGSPGSFLGQRVFRHKISKLAYQRSFSQVLAVQIAASIAWGYFHGPSWALLGMGLAPAVMFAATARRMSTLKHRDNARNRWNQPWQRPVDVSSSARRRRNTDIPKRATPSK</sequence>